<dbReference type="EMBL" id="PDLN01000006">
    <property type="protein sequence ID" value="RDW83497.1"/>
    <property type="molecule type" value="Genomic_DNA"/>
</dbReference>
<protein>
    <submittedName>
        <fullName evidence="2">Uncharacterized protein</fullName>
    </submittedName>
</protein>
<dbReference type="Proteomes" id="UP000256328">
    <property type="component" value="Unassembled WGS sequence"/>
</dbReference>
<keyword evidence="1" id="KW-0812">Transmembrane</keyword>
<name>A0A3D8SAV6_9HELO</name>
<evidence type="ECO:0000256" key="1">
    <source>
        <dbReference type="SAM" id="Phobius"/>
    </source>
</evidence>
<feature type="transmembrane region" description="Helical" evidence="1">
    <location>
        <begin position="52"/>
        <end position="72"/>
    </location>
</feature>
<dbReference type="AlphaFoldDB" id="A0A3D8SAV6"/>
<evidence type="ECO:0000313" key="2">
    <source>
        <dbReference type="EMBL" id="RDW83497.1"/>
    </source>
</evidence>
<reference evidence="2 3" key="1">
    <citation type="journal article" date="2018" name="IMA Fungus">
        <title>IMA Genome-F 9: Draft genome sequence of Annulohypoxylon stygium, Aspergillus mulundensis, Berkeleyomyces basicola (syn. Thielaviopsis basicola), Ceratocystis smalleyi, two Cercospora beticola strains, Coleophoma cylindrospora, Fusarium fracticaudum, Phialophora cf. hyalina, and Morchella septimelata.</title>
        <authorList>
            <person name="Wingfield B.D."/>
            <person name="Bills G.F."/>
            <person name="Dong Y."/>
            <person name="Huang W."/>
            <person name="Nel W.J."/>
            <person name="Swalarsk-Parry B.S."/>
            <person name="Vaghefi N."/>
            <person name="Wilken P.M."/>
            <person name="An Z."/>
            <person name="de Beer Z.W."/>
            <person name="De Vos L."/>
            <person name="Chen L."/>
            <person name="Duong T.A."/>
            <person name="Gao Y."/>
            <person name="Hammerbacher A."/>
            <person name="Kikkert J.R."/>
            <person name="Li Y."/>
            <person name="Li H."/>
            <person name="Li K."/>
            <person name="Li Q."/>
            <person name="Liu X."/>
            <person name="Ma X."/>
            <person name="Naidoo K."/>
            <person name="Pethybridge S.J."/>
            <person name="Sun J."/>
            <person name="Steenkamp E.T."/>
            <person name="van der Nest M.A."/>
            <person name="van Wyk S."/>
            <person name="Wingfield M.J."/>
            <person name="Xiong C."/>
            <person name="Yue Q."/>
            <person name="Zhang X."/>
        </authorList>
    </citation>
    <scope>NUCLEOTIDE SEQUENCE [LARGE SCALE GENOMIC DNA]</scope>
    <source>
        <strain evidence="2 3">BP5796</strain>
    </source>
</reference>
<proteinExistence type="predicted"/>
<comment type="caution">
    <text evidence="2">The sequence shown here is derived from an EMBL/GenBank/DDBJ whole genome shotgun (WGS) entry which is preliminary data.</text>
</comment>
<sequence length="119" mass="12922">MDVILHRNVRCNVSDVSIELHFVKQNSTALLIIATKSPAYMAPRDKETTTRWLLDVISLLYSALLALLNSLAAGTGTYTDTITDPTPDDIQKIIGSAKLVIAAEQVSGFARFGDGTLEE</sequence>
<keyword evidence="1" id="KW-1133">Transmembrane helix</keyword>
<gene>
    <name evidence="2" type="ORF">BP5796_04988</name>
</gene>
<keyword evidence="3" id="KW-1185">Reference proteome</keyword>
<evidence type="ECO:0000313" key="3">
    <source>
        <dbReference type="Proteomes" id="UP000256328"/>
    </source>
</evidence>
<keyword evidence="1" id="KW-0472">Membrane</keyword>
<organism evidence="2 3">
    <name type="scientific">Coleophoma crateriformis</name>
    <dbReference type="NCBI Taxonomy" id="565419"/>
    <lineage>
        <taxon>Eukaryota</taxon>
        <taxon>Fungi</taxon>
        <taxon>Dikarya</taxon>
        <taxon>Ascomycota</taxon>
        <taxon>Pezizomycotina</taxon>
        <taxon>Leotiomycetes</taxon>
        <taxon>Helotiales</taxon>
        <taxon>Dermateaceae</taxon>
        <taxon>Coleophoma</taxon>
    </lineage>
</organism>
<accession>A0A3D8SAV6</accession>